<dbReference type="EMBL" id="MDET01000011">
    <property type="protein sequence ID" value="OQM76029.1"/>
    <property type="molecule type" value="Genomic_DNA"/>
</dbReference>
<gene>
    <name evidence="2" type="ORF">BFN67_16405</name>
</gene>
<dbReference type="AlphaFoldDB" id="A0A1V8RSP4"/>
<evidence type="ECO:0000313" key="2">
    <source>
        <dbReference type="EMBL" id="OQM76029.1"/>
    </source>
</evidence>
<dbReference type="OrthoDB" id="8117464at2"/>
<keyword evidence="3" id="KW-1185">Reference proteome</keyword>
<feature type="compositionally biased region" description="Polar residues" evidence="1">
    <location>
        <begin position="90"/>
        <end position="100"/>
    </location>
</feature>
<protein>
    <submittedName>
        <fullName evidence="2">Uncharacterized protein</fullName>
    </submittedName>
</protein>
<comment type="caution">
    <text evidence="2">The sequence shown here is derived from an EMBL/GenBank/DDBJ whole genome shotgun (WGS) entry which is preliminary data.</text>
</comment>
<evidence type="ECO:0000313" key="3">
    <source>
        <dbReference type="Proteomes" id="UP000191905"/>
    </source>
</evidence>
<organism evidence="2 3">
    <name type="scientific">Manganibacter manganicus</name>
    <dbReference type="NCBI Taxonomy" id="1873176"/>
    <lineage>
        <taxon>Bacteria</taxon>
        <taxon>Pseudomonadati</taxon>
        <taxon>Pseudomonadota</taxon>
        <taxon>Alphaproteobacteria</taxon>
        <taxon>Hyphomicrobiales</taxon>
        <taxon>Phyllobacteriaceae</taxon>
        <taxon>Manganibacter</taxon>
    </lineage>
</organism>
<accession>A0A1V8RSP4</accession>
<feature type="region of interest" description="Disordered" evidence="1">
    <location>
        <begin position="79"/>
        <end position="100"/>
    </location>
</feature>
<name>A0A1V8RSP4_9HYPH</name>
<proteinExistence type="predicted"/>
<dbReference type="STRING" id="1873176.BFN67_16405"/>
<sequence length="100" mass="10901">MALRVEPHVAGHKSAGLPQPEEVFLSWLMAQPEGADLAAAVDVEIGRLGRYAGRHPGPLKLAELFRNFRHCLDAKPRRSFATAGRVPGTSCAQSSPCRRR</sequence>
<evidence type="ECO:0000256" key="1">
    <source>
        <dbReference type="SAM" id="MobiDB-lite"/>
    </source>
</evidence>
<dbReference type="Proteomes" id="UP000191905">
    <property type="component" value="Unassembled WGS sequence"/>
</dbReference>
<dbReference type="RefSeq" id="WP_080919211.1">
    <property type="nucleotide sequence ID" value="NZ_MDET01000011.1"/>
</dbReference>
<reference evidence="2 3" key="1">
    <citation type="journal article" date="2016" name="Int. J. Syst. Evol. Microbiol.">
        <title>Pseudaminobacter manganicus sp. nov., isolated from sludge of a manganese mine.</title>
        <authorList>
            <person name="Li J."/>
            <person name="Huang J."/>
            <person name="Liao S."/>
            <person name="Wang G."/>
        </authorList>
    </citation>
    <scope>NUCLEOTIDE SEQUENCE [LARGE SCALE GENOMIC DNA]</scope>
    <source>
        <strain evidence="2 3">JH-7</strain>
    </source>
</reference>